<protein>
    <submittedName>
        <fullName evidence="2">Uncharacterized protein</fullName>
    </submittedName>
</protein>
<reference evidence="2 3" key="1">
    <citation type="submission" date="2016-10" db="EMBL/GenBank/DDBJ databases">
        <title>Paenibacillus species isolates.</title>
        <authorList>
            <person name="Beno S.M."/>
        </authorList>
    </citation>
    <scope>NUCLEOTIDE SEQUENCE [LARGE SCALE GENOMIC DNA]</scope>
    <source>
        <strain evidence="2 3">FSL H7-0710</strain>
    </source>
</reference>
<keyword evidence="1" id="KW-0472">Membrane</keyword>
<evidence type="ECO:0000256" key="1">
    <source>
        <dbReference type="SAM" id="Phobius"/>
    </source>
</evidence>
<proteinExistence type="predicted"/>
<feature type="transmembrane region" description="Helical" evidence="1">
    <location>
        <begin position="60"/>
        <end position="79"/>
    </location>
</feature>
<keyword evidence="1" id="KW-1133">Transmembrane helix</keyword>
<evidence type="ECO:0000313" key="2">
    <source>
        <dbReference type="EMBL" id="OMD35645.1"/>
    </source>
</evidence>
<dbReference type="AlphaFoldDB" id="A0A1R0XKM1"/>
<dbReference type="OrthoDB" id="9978947at2"/>
<evidence type="ECO:0000313" key="3">
    <source>
        <dbReference type="Proteomes" id="UP000187439"/>
    </source>
</evidence>
<dbReference type="EMBL" id="MPTC01000037">
    <property type="protein sequence ID" value="OMD35645.1"/>
    <property type="molecule type" value="Genomic_DNA"/>
</dbReference>
<sequence>MTFIVALSIMFFLAWTHAVYVRFNRHDAAYNKVIFLTGFGAYLTLNFLQAQMFPYKTAFNLFFILFSCVFIPLHIWIMLDSRKSKTEQ</sequence>
<name>A0A1R0XKM1_9BACL</name>
<feature type="transmembrane region" description="Helical" evidence="1">
    <location>
        <begin position="28"/>
        <end position="48"/>
    </location>
</feature>
<dbReference type="Proteomes" id="UP000187439">
    <property type="component" value="Unassembled WGS sequence"/>
</dbReference>
<gene>
    <name evidence="2" type="ORF">BSK52_26460</name>
</gene>
<keyword evidence="1" id="KW-0812">Transmembrane</keyword>
<comment type="caution">
    <text evidence="2">The sequence shown here is derived from an EMBL/GenBank/DDBJ whole genome shotgun (WGS) entry which is preliminary data.</text>
</comment>
<organism evidence="2 3">
    <name type="scientific">Paenibacillus odorifer</name>
    <dbReference type="NCBI Taxonomy" id="189426"/>
    <lineage>
        <taxon>Bacteria</taxon>
        <taxon>Bacillati</taxon>
        <taxon>Bacillota</taxon>
        <taxon>Bacilli</taxon>
        <taxon>Bacillales</taxon>
        <taxon>Paenibacillaceae</taxon>
        <taxon>Paenibacillus</taxon>
    </lineage>
</organism>
<accession>A0A1R0XKM1</accession>
<dbReference type="RefSeq" id="WP_076121254.1">
    <property type="nucleotide sequence ID" value="NZ_MPTC01000037.1"/>
</dbReference>